<dbReference type="InterPro" id="IPR005790">
    <property type="entry name" value="DNA_polIII_delta"/>
</dbReference>
<dbReference type="InterPro" id="IPR027417">
    <property type="entry name" value="P-loop_NTPase"/>
</dbReference>
<dbReference type="Proteomes" id="UP001056323">
    <property type="component" value="Chromosome"/>
</dbReference>
<keyword evidence="5" id="KW-0235">DNA replication</keyword>
<dbReference type="AlphaFoldDB" id="A0AAE9I694"/>
<accession>A0AAE9I694</accession>
<organism evidence="12 13">
    <name type="scientific">Candidatus Blochmanniella camponoti</name>
    <dbReference type="NCBI Taxonomy" id="108080"/>
    <lineage>
        <taxon>Bacteria</taxon>
        <taxon>Pseudomonadati</taxon>
        <taxon>Pseudomonadota</taxon>
        <taxon>Gammaproteobacteria</taxon>
        <taxon>Enterobacterales</taxon>
        <taxon>Enterobacteriaceae</taxon>
        <taxon>ant endosymbionts</taxon>
        <taxon>Candidatus Blochmanniella</taxon>
    </lineage>
</organism>
<comment type="catalytic activity">
    <reaction evidence="8">
        <text>DNA(n) + a 2'-deoxyribonucleoside 5'-triphosphate = DNA(n+1) + diphosphate</text>
        <dbReference type="Rhea" id="RHEA:22508"/>
        <dbReference type="Rhea" id="RHEA-COMP:17339"/>
        <dbReference type="Rhea" id="RHEA-COMP:17340"/>
        <dbReference type="ChEBI" id="CHEBI:33019"/>
        <dbReference type="ChEBI" id="CHEBI:61560"/>
        <dbReference type="ChEBI" id="CHEBI:173112"/>
        <dbReference type="EC" id="2.7.7.7"/>
    </reaction>
</comment>
<evidence type="ECO:0000256" key="6">
    <source>
        <dbReference type="ARBA" id="ARBA00022932"/>
    </source>
</evidence>
<dbReference type="SUPFAM" id="SSF48019">
    <property type="entry name" value="post-AAA+ oligomerization domain-like"/>
    <property type="match status" value="1"/>
</dbReference>
<dbReference type="NCBIfam" id="TIGR01128">
    <property type="entry name" value="holA"/>
    <property type="match status" value="1"/>
</dbReference>
<evidence type="ECO:0000259" key="10">
    <source>
        <dbReference type="Pfam" id="PF06144"/>
    </source>
</evidence>
<dbReference type="Pfam" id="PF14840">
    <property type="entry name" value="DNA_pol3_delt_C"/>
    <property type="match status" value="1"/>
</dbReference>
<dbReference type="CDD" id="cd18138">
    <property type="entry name" value="HLD_clamp_pol_III_delta"/>
    <property type="match status" value="1"/>
</dbReference>
<dbReference type="GO" id="GO:0006261">
    <property type="term" value="P:DNA-templated DNA replication"/>
    <property type="evidence" value="ECO:0007669"/>
    <property type="project" value="TreeGrafter"/>
</dbReference>
<dbReference type="RefSeq" id="WP_250249983.1">
    <property type="nucleotide sequence ID" value="NZ_CP097751.1"/>
</dbReference>
<dbReference type="PANTHER" id="PTHR34388:SF1">
    <property type="entry name" value="DNA POLYMERASE III SUBUNIT DELTA"/>
    <property type="match status" value="1"/>
</dbReference>
<dbReference type="EMBL" id="CP097751">
    <property type="protein sequence ID" value="URJ27525.1"/>
    <property type="molecule type" value="Genomic_DNA"/>
</dbReference>
<dbReference type="GO" id="GO:0003677">
    <property type="term" value="F:DNA binding"/>
    <property type="evidence" value="ECO:0007669"/>
    <property type="project" value="InterPro"/>
</dbReference>
<evidence type="ECO:0000313" key="13">
    <source>
        <dbReference type="Proteomes" id="UP001056323"/>
    </source>
</evidence>
<dbReference type="GO" id="GO:0009360">
    <property type="term" value="C:DNA polymerase III complex"/>
    <property type="evidence" value="ECO:0007669"/>
    <property type="project" value="UniProtKB-UniRule"/>
</dbReference>
<protein>
    <recommendedName>
        <fullName evidence="2 9">DNA polymerase III subunit delta</fullName>
        <ecNumber evidence="1 9">2.7.7.7</ecNumber>
    </recommendedName>
</protein>
<evidence type="ECO:0000256" key="9">
    <source>
        <dbReference type="NCBIfam" id="TIGR01128"/>
    </source>
</evidence>
<dbReference type="SUPFAM" id="SSF52540">
    <property type="entry name" value="P-loop containing nucleoside triphosphate hydrolases"/>
    <property type="match status" value="1"/>
</dbReference>
<keyword evidence="3 12" id="KW-0808">Transferase</keyword>
<comment type="similarity">
    <text evidence="7">Belongs to the DNA polymerase HolA subunit family.</text>
</comment>
<dbReference type="GO" id="GO:0003887">
    <property type="term" value="F:DNA-directed DNA polymerase activity"/>
    <property type="evidence" value="ECO:0007669"/>
    <property type="project" value="UniProtKB-UniRule"/>
</dbReference>
<dbReference type="PANTHER" id="PTHR34388">
    <property type="entry name" value="DNA POLYMERASE III SUBUNIT DELTA"/>
    <property type="match status" value="1"/>
</dbReference>
<dbReference type="KEGG" id="bhb:M9394_03180"/>
<evidence type="ECO:0000256" key="5">
    <source>
        <dbReference type="ARBA" id="ARBA00022705"/>
    </source>
</evidence>
<evidence type="ECO:0000256" key="3">
    <source>
        <dbReference type="ARBA" id="ARBA00022679"/>
    </source>
</evidence>
<keyword evidence="6" id="KW-0239">DNA-directed DNA polymerase</keyword>
<reference evidence="12" key="1">
    <citation type="submission" date="2022-05" db="EMBL/GenBank/DDBJ databases">
        <title>Impact of host demography and evolutionary history on endosymbiont molecular evolution: a test in carpenter ants (Genus Camponotus) and their Blochmannia endosymbionts.</title>
        <authorList>
            <person name="Manthey J.D."/>
            <person name="Giron J.C."/>
            <person name="Hruska J.P."/>
        </authorList>
    </citation>
    <scope>NUCLEOTIDE SEQUENCE</scope>
    <source>
        <strain evidence="12">C-049</strain>
    </source>
</reference>
<dbReference type="Pfam" id="PF06144">
    <property type="entry name" value="DNA_pol3_delta"/>
    <property type="match status" value="1"/>
</dbReference>
<evidence type="ECO:0000313" key="12">
    <source>
        <dbReference type="EMBL" id="URJ27525.1"/>
    </source>
</evidence>
<dbReference type="InterPro" id="IPR032780">
    <property type="entry name" value="DNA_pol3_delt_C"/>
</dbReference>
<name>A0AAE9I694_9ENTR</name>
<evidence type="ECO:0000256" key="2">
    <source>
        <dbReference type="ARBA" id="ARBA00017703"/>
    </source>
</evidence>
<dbReference type="Gene3D" id="1.20.272.10">
    <property type="match status" value="1"/>
</dbReference>
<evidence type="ECO:0000256" key="4">
    <source>
        <dbReference type="ARBA" id="ARBA00022695"/>
    </source>
</evidence>
<dbReference type="Gene3D" id="3.40.50.300">
    <property type="entry name" value="P-loop containing nucleotide triphosphate hydrolases"/>
    <property type="match status" value="1"/>
</dbReference>
<evidence type="ECO:0000259" key="11">
    <source>
        <dbReference type="Pfam" id="PF14840"/>
    </source>
</evidence>
<evidence type="ECO:0000256" key="1">
    <source>
        <dbReference type="ARBA" id="ARBA00012417"/>
    </source>
</evidence>
<keyword evidence="4 12" id="KW-0548">Nucleotidyltransferase</keyword>
<sequence>MIWIYPEQLFIELKKELRSVYVLLGNDSYFLGDSYLNIVNTARMLNFNESVNIALDMYSDWENIFNLFRVSSLFEKRRILSLKFPQNYPAAILKKNVPLLFSLLHDDLVLILYIHESNQINKNNIWLQCFNDIGMFVDCSTPTHTRLIMWIENQAKNMKLVIENLACQLLCYYYEGNLTLLNQTLQNLSLIYPDGNLNFIRVKKIVTDSACFNMNHWIESILTGNKQRADRILKKLEYIGVDLELLLCKIKSEILIITNMKYNMVQGKSLFNLLKTYKIYRKYHCMLLSRAVNRLSLYQLHQAIELLAQIELIYKRDYIVLSRSSFELLSLILCYDKKVALK</sequence>
<evidence type="ECO:0000256" key="7">
    <source>
        <dbReference type="ARBA" id="ARBA00034754"/>
    </source>
</evidence>
<dbReference type="InterPro" id="IPR010372">
    <property type="entry name" value="DNA_pol3_delta_N"/>
</dbReference>
<dbReference type="EC" id="2.7.7.7" evidence="1 9"/>
<dbReference type="Gene3D" id="1.10.8.60">
    <property type="match status" value="1"/>
</dbReference>
<feature type="domain" description="DNA polymerase III delta N-terminal" evidence="10">
    <location>
        <begin position="21"/>
        <end position="137"/>
    </location>
</feature>
<proteinExistence type="inferred from homology"/>
<evidence type="ECO:0000256" key="8">
    <source>
        <dbReference type="ARBA" id="ARBA00049244"/>
    </source>
</evidence>
<dbReference type="InterPro" id="IPR008921">
    <property type="entry name" value="DNA_pol3_clamp-load_cplx_C"/>
</dbReference>
<feature type="domain" description="DNA polymerase III subunit delta C-terminal" evidence="11">
    <location>
        <begin position="216"/>
        <end position="335"/>
    </location>
</feature>
<gene>
    <name evidence="12" type="primary">holA</name>
    <name evidence="12" type="ORF">M9394_03180</name>
</gene>